<keyword evidence="3" id="KW-0808">Transferase</keyword>
<dbReference type="CDD" id="cd06423">
    <property type="entry name" value="CESA_like"/>
    <property type="match status" value="1"/>
</dbReference>
<comment type="caution">
    <text evidence="5">The sequence shown here is derived from an EMBL/GenBank/DDBJ whole genome shotgun (WGS) entry which is preliminary data.</text>
</comment>
<dbReference type="Proteomes" id="UP000230292">
    <property type="component" value="Unassembled WGS sequence"/>
</dbReference>
<organism evidence="5 6">
    <name type="scientific">Candidatus Kerfeldbacteria bacterium CG15_BIG_FIL_POST_REV_8_21_14_020_45_12</name>
    <dbReference type="NCBI Taxonomy" id="2014247"/>
    <lineage>
        <taxon>Bacteria</taxon>
        <taxon>Candidatus Kerfeldiibacteriota</taxon>
    </lineage>
</organism>
<reference evidence="5 6" key="1">
    <citation type="submission" date="2017-09" db="EMBL/GenBank/DDBJ databases">
        <title>Depth-based differentiation of microbial function through sediment-hosted aquifers and enrichment of novel symbionts in the deep terrestrial subsurface.</title>
        <authorList>
            <person name="Probst A.J."/>
            <person name="Ladd B."/>
            <person name="Jarett J.K."/>
            <person name="Geller-Mcgrath D.E."/>
            <person name="Sieber C.M."/>
            <person name="Emerson J.B."/>
            <person name="Anantharaman K."/>
            <person name="Thomas B.C."/>
            <person name="Malmstrom R."/>
            <person name="Stieglmeier M."/>
            <person name="Klingl A."/>
            <person name="Woyke T."/>
            <person name="Ryan C.M."/>
            <person name="Banfield J.F."/>
        </authorList>
    </citation>
    <scope>NUCLEOTIDE SEQUENCE [LARGE SCALE GENOMIC DNA]</scope>
    <source>
        <strain evidence="5">CG15_BIG_FIL_POST_REV_8_21_14_020_45_12</strain>
    </source>
</reference>
<proteinExistence type="inferred from homology"/>
<dbReference type="Pfam" id="PF00535">
    <property type="entry name" value="Glycos_transf_2"/>
    <property type="match status" value="1"/>
</dbReference>
<dbReference type="PANTHER" id="PTHR43630">
    <property type="entry name" value="POLY-BETA-1,6-N-ACETYL-D-GLUCOSAMINE SYNTHASE"/>
    <property type="match status" value="1"/>
</dbReference>
<protein>
    <recommendedName>
        <fullName evidence="4">Glycosyltransferase 2-like domain-containing protein</fullName>
    </recommendedName>
</protein>
<name>A0A2M7H3I1_9BACT</name>
<dbReference type="EMBL" id="PFGC01000040">
    <property type="protein sequence ID" value="PIW36798.1"/>
    <property type="molecule type" value="Genomic_DNA"/>
</dbReference>
<feature type="domain" description="Glycosyltransferase 2-like" evidence="4">
    <location>
        <begin position="4"/>
        <end position="161"/>
    </location>
</feature>
<dbReference type="InterPro" id="IPR029044">
    <property type="entry name" value="Nucleotide-diphossugar_trans"/>
</dbReference>
<gene>
    <name evidence="5" type="ORF">COW24_03485</name>
</gene>
<dbReference type="Gene3D" id="3.90.550.10">
    <property type="entry name" value="Spore Coat Polysaccharide Biosynthesis Protein SpsA, Chain A"/>
    <property type="match status" value="1"/>
</dbReference>
<keyword evidence="2" id="KW-0328">Glycosyltransferase</keyword>
<dbReference type="GO" id="GO:0016757">
    <property type="term" value="F:glycosyltransferase activity"/>
    <property type="evidence" value="ECO:0007669"/>
    <property type="project" value="UniProtKB-KW"/>
</dbReference>
<comment type="similarity">
    <text evidence="1">Belongs to the glycosyltransferase 2 family.</text>
</comment>
<dbReference type="AlphaFoldDB" id="A0A2M7H3I1"/>
<evidence type="ECO:0000313" key="5">
    <source>
        <dbReference type="EMBL" id="PIW36798.1"/>
    </source>
</evidence>
<dbReference type="SUPFAM" id="SSF53448">
    <property type="entry name" value="Nucleotide-diphospho-sugar transferases"/>
    <property type="match status" value="1"/>
</dbReference>
<evidence type="ECO:0000256" key="1">
    <source>
        <dbReference type="ARBA" id="ARBA00006739"/>
    </source>
</evidence>
<dbReference type="PANTHER" id="PTHR43630:SF1">
    <property type="entry name" value="POLY-BETA-1,6-N-ACETYL-D-GLUCOSAMINE SYNTHASE"/>
    <property type="match status" value="1"/>
</dbReference>
<evidence type="ECO:0000256" key="3">
    <source>
        <dbReference type="ARBA" id="ARBA00022679"/>
    </source>
</evidence>
<dbReference type="InterPro" id="IPR001173">
    <property type="entry name" value="Glyco_trans_2-like"/>
</dbReference>
<accession>A0A2M7H3I1</accession>
<evidence type="ECO:0000313" key="6">
    <source>
        <dbReference type="Proteomes" id="UP000230292"/>
    </source>
</evidence>
<evidence type="ECO:0000259" key="4">
    <source>
        <dbReference type="Pfam" id="PF00535"/>
    </source>
</evidence>
<evidence type="ECO:0000256" key="2">
    <source>
        <dbReference type="ARBA" id="ARBA00022676"/>
    </source>
</evidence>
<sequence>MKVSVVIPAKNEEEVIQDCLDHLLRQTELPHEVIVVDNNSNDHTFDRVRDRQEQFRKHGISLVPMVCRYGNQIEARTMGFGTAKYEVVVTIDADTRLNENWIELVKQSFEDDSIVGVGGRAIYDNAWITRLHDLVLNYYRWKPVNYYFYGSNGAFRRSAYKTTSGLSGCRELMEKYQLQEPYDDLFLSFILKGAGQIIPVPELICEVLSRRDGARVPLRSGFQRLRRQFRESLFVQRYLRAKLERDTIGRQNV</sequence>